<dbReference type="InterPro" id="IPR013783">
    <property type="entry name" value="Ig-like_fold"/>
</dbReference>
<evidence type="ECO:0000256" key="1">
    <source>
        <dbReference type="SAM" id="MobiDB-lite"/>
    </source>
</evidence>
<feature type="compositionally biased region" description="Low complexity" evidence="1">
    <location>
        <begin position="640"/>
        <end position="657"/>
    </location>
</feature>
<dbReference type="Gene3D" id="2.60.40.1080">
    <property type="match status" value="1"/>
</dbReference>
<dbReference type="CDD" id="cd00063">
    <property type="entry name" value="FN3"/>
    <property type="match status" value="1"/>
</dbReference>
<dbReference type="InterPro" id="IPR044016">
    <property type="entry name" value="Big_13"/>
</dbReference>
<reference evidence="5 6" key="1">
    <citation type="submission" date="2016-10" db="EMBL/GenBank/DDBJ databases">
        <authorList>
            <person name="de Groot N.N."/>
        </authorList>
    </citation>
    <scope>NUCLEOTIDE SEQUENCE [LARGE SCALE GENOMIC DNA]</scope>
    <source>
        <strain evidence="5 6">RK1</strain>
    </source>
</reference>
<dbReference type="Gene3D" id="2.60.40.10">
    <property type="entry name" value="Immunoglobulins"/>
    <property type="match status" value="11"/>
</dbReference>
<dbReference type="Pfam" id="PF00041">
    <property type="entry name" value="fn3"/>
    <property type="match status" value="1"/>
</dbReference>
<dbReference type="Proteomes" id="UP000198670">
    <property type="component" value="Unassembled WGS sequence"/>
</dbReference>
<feature type="compositionally biased region" description="Polar residues" evidence="1">
    <location>
        <begin position="527"/>
        <end position="540"/>
    </location>
</feature>
<feature type="signal peptide" evidence="2">
    <location>
        <begin position="1"/>
        <end position="31"/>
    </location>
</feature>
<name>A0A1I3TI75_9SPHI</name>
<evidence type="ECO:0000313" key="5">
    <source>
        <dbReference type="EMBL" id="SFJ70320.1"/>
    </source>
</evidence>
<dbReference type="SUPFAM" id="SSF50939">
    <property type="entry name" value="Sialidases"/>
    <property type="match status" value="1"/>
</dbReference>
<feature type="chain" id="PRO_5011458830" evidence="2">
    <location>
        <begin position="32"/>
        <end position="3238"/>
    </location>
</feature>
<dbReference type="SUPFAM" id="SSF49313">
    <property type="entry name" value="Cadherin-like"/>
    <property type="match status" value="2"/>
</dbReference>
<dbReference type="NCBIfam" id="NF033510">
    <property type="entry name" value="Ca_tandemer"/>
    <property type="match status" value="6"/>
</dbReference>
<accession>A0A1I3TI75</accession>
<dbReference type="InterPro" id="IPR002126">
    <property type="entry name" value="Cadherin-like_dom"/>
</dbReference>
<dbReference type="InterPro" id="IPR036116">
    <property type="entry name" value="FN3_sf"/>
</dbReference>
<feature type="domain" description="Fibronectin type-III" evidence="4">
    <location>
        <begin position="2640"/>
        <end position="2735"/>
    </location>
</feature>
<organism evidence="5 6">
    <name type="scientific">Parapedobacter indicus</name>
    <dbReference type="NCBI Taxonomy" id="1477437"/>
    <lineage>
        <taxon>Bacteria</taxon>
        <taxon>Pseudomonadati</taxon>
        <taxon>Bacteroidota</taxon>
        <taxon>Sphingobacteriia</taxon>
        <taxon>Sphingobacteriales</taxon>
        <taxon>Sphingobacteriaceae</taxon>
        <taxon>Parapedobacter</taxon>
    </lineage>
</organism>
<evidence type="ECO:0000313" key="6">
    <source>
        <dbReference type="Proteomes" id="UP000198670"/>
    </source>
</evidence>
<dbReference type="STRING" id="1477437.SAMN05444682_112179"/>
<feature type="region of interest" description="Disordered" evidence="1">
    <location>
        <begin position="428"/>
        <end position="447"/>
    </location>
</feature>
<dbReference type="Pfam" id="PF18676">
    <property type="entry name" value="MBG_2"/>
    <property type="match status" value="1"/>
</dbReference>
<dbReference type="PROSITE" id="PS50853">
    <property type="entry name" value="FN3"/>
    <property type="match status" value="1"/>
</dbReference>
<dbReference type="FunFam" id="2.60.40.10:FF:002543">
    <property type="match status" value="1"/>
</dbReference>
<dbReference type="SMART" id="SM00060">
    <property type="entry name" value="FN3"/>
    <property type="match status" value="1"/>
</dbReference>
<dbReference type="Gene3D" id="3.30.160.710">
    <property type="match status" value="1"/>
</dbReference>
<evidence type="ECO:0000259" key="3">
    <source>
        <dbReference type="PROSITE" id="PS50268"/>
    </source>
</evidence>
<feature type="region of interest" description="Disordered" evidence="1">
    <location>
        <begin position="714"/>
        <end position="764"/>
    </location>
</feature>
<proteinExistence type="predicted"/>
<sequence>MSFTNRTMKSKRISTALMQLAMVASPFSVSAATSAYYSGRRGAYGSGSKTHWVDPALARISKGLVNNGSSRLSRMRELPLNGDGELAIRKVLVKEVLVVDQNIADYRQFSHLVKPGVELVEIPRDVDGLAFLMQALAQYDGLNALHVVSHARAGELLLGNARITADLLKNHSGFAGVVNRAVKTGGDLLLYGCELGKGEAGDEFLEVIKGSTHVDVAASDNLTGNAAFNGDWELEIQKGDIEAKPLANSVAMKDFTEVLQLSGTKTFVTWNGEYYSANPTKSWEGFTTYISTTGSNIEVISGTATDNLYVSILNADSKFFIRADPAGDAFGVSSINIATPDRGGNPATDVTIYGYEAGNAIPVVTKSNVDVASDSGTEIDLTTEITGTGSFANIVRLRIKQNNGDSFDLMSVTFTPVIDAPSVPDLMASSDRGSSNTDNLTNDTTPTFTGTAGAGTIVRLYANDVEVGSVTADGSGNWTITSAQLVEGTYDITARADDGNLSAPSSSLSVTIDVTGPVVSTPDLAATSDSGSSNTDNITNVRRPEFTGTAPAGTLVQLFIDNAGNGDATDPLNEIIGTGTAGAGETWSITSTVDLSPGTWSIKARGQDDAGNFGAASSSVNVTIDITPPAAVPAVPDLATGSDTGSSDSDNITNDTTPTFSGTHTANNVVRLYADGELAGSATANGSGIWTITSDALGAGTYSFTARGVDLAGNEGTSSNGLSVTIDTDKPAAPSTPDMDADSDTGSSDSDNNTDDTTPTFSGTGAEANATVYLYVNGVEVGESTADGSGNWSVTVSAGMALDAGDYFVVVRTIDAAGNLSDASGALPIHINTAPTANGNLSQTVSYTEDPGGSVALGDIVVSDIDPGEAITATLTLSDAAAGSLSTGTFGSATSTYNAGIGVWTVTGSVADVNAALAAVAFTPSADHDQNFTITTHIEDAAGTGPADGTISVEVTAVNDAPVITAPVAITVTEDIETALTGISVADVDAGSGNVTVTLSVPSGSLSATSGGGVTIGGTTSALTLSGTIADVNAFIAASNVTYTTALNTAGNVTLTVEIDDNGNTGTGAAQQDSETVTLQVTAVNDAPVITAPATIDVDEDVSSALTGISFADVDAESGTITVTLSVPSGSLSATSGGGVTLGGTASALTLTGTIADVDAFIAASGVTYTTALNATANVTLTVDIDDNGNTGAGGSQSVTETITLQVTAANDAPVLDDSASPALNSVTEDAAAPINGSTAGSTLVSALTGGISDADAGASQGIAVIATSAQGTFWYSLDGGTTWTSVPSVSETAALLLQTDVRVYFQPVSDVNGTISDALTFRAWDRTSGSNGGTANTTVNGGGSAFSTASDVVSVDITAVNDAPTATNLTQSKTAAEGGSAVALDDIVVTDPDAGETITATLTMSNPAAGSLSTGTFGSATSTFNAGTGVWTVTGSVADVNAALAAVAFTPSADNDQNFTITTRIRDVADTGPADGAISVAVVDVTPPTVTAVEVAGSPSANAEAIQFTVYFDEVPANISTSDFVLTSTGTASANIASNFPVNANTVTVIIDEINGTGTLRLDVNANSGITDTDGNGNGTNGFVPAFAGGELHIVDRDAPGIPAGLALDAASDSGTAADGITNDNTPTLNGTADDDVAITVTSDMDGVLGTITSDGSGIWSYTPTTSLTDGTHNLTATATDAAGNTSAASPALEITIDITPHAKPLPPVLATASDTGESNTDNITYLTDLTLQGEAGSVEANARVHARSDLEGGLTNATANADGSWSLDVSGLVEGTHQLQITATDVAGNTSVYSDALTVTIDRTAPLVSSVAFDQASVTAANQTAISLSLAGAETGTKAAFTITGNNGGTPVAASGLAVGSATQQFTDINVTSLNDGTLTVDLTLVDIAGNESAAVTTTISKDADVPTVSGVVIADGYYAEGDIIAVSITFDDDVTVSGTGSTLALDIGGTIRQASFVSENAGILVYQYTVQAGDHTDGTGVLVPSNGISLNGDIIRDAGNNDAILTFVQTGNANAQVDTEAPVAPAVSSPAAETVVNADDHTISGTHAENGITVKVYMDTDNDGAADNALALDMSVVVDGTWSLTAPLVADSENDFVIIAEDVAGNTSAAMDVPTIVEDSQAPAAPAALDLLAATDTGVSDSDNLTSNNAPMLSGTAEPNSTVVLTSDQDGVVGTVTADGSGNWSITVSPLNDGVHGITATATDEAGNTSVLSAALHITIDTQAPTLTAIADQFLALRGTSSLLAVTLGDDGSLPADLDLTATSSNPDVVSLADIVLGGSGANRTVTVEASGSGTTTITLSAEDKAGNTGTAAFTVTVNSAPTISGSPALSVDQDTAYSFVPVAEDIDGDTLTFSITNKPAWASFDTATGELSGTPGNGDVGETTGIVMTVSDGSLSSSLPAFDVEVVNINDAPVISGMPATSVAQDIAYSFVPMAEDIDGDALTFSITNKPDWADFNTATGELSGTPSNGDIGITGGIVIEVSDGELGAALPAFELEVVTVDTVAPEVLGVIDGGIYKVEVMIVFNEGTATLNGEPFTSGTVITEEDEYTLVVTDDARNETTVSFAIDKTGPVVTGVEDGGLYAGTTTASFDGGTATLNGAPYAAGTPITVPGAYTLTVTDAAGNETTVLFTMGALPDAPAGLSATAGNRQVMLEWGAPEGAVPEVTDYMIEYSGDGGSTWTVPEREASSSARSLVIGLTNNRSYLFRVSAVNAVGTGAASGTAAVIPAEPVPDGEGNLPEPDPGVPVVVTDGKVEAVMLEVVDSEYLRLSGEGYAMVLASVGPDGERIPISAIDAIIRLLKGNGTQVYVGGNGFEPGTVVTVYLFSTPELVGHLPVGADGSFGGSLPVPADLELGEHTLQANGVVAGGGGERSVSIGLELVDRKPQWLAFDALADRVYGDGPIALEATATSGLAVTYAVTDSDGNPTDIAVIENNKLIIHGAGDIVITAGQGGNADYSAAPPVSRTLHIAKAPLSVRTSDATRAYGEANPAFELDYSGWMNGEDASSLDRIPSAATDATETSVPGSYAITVSGGESADYAFTYHGATLAVTKAGQAITFTAPGEVNRDAGSIQLDVSASSGLPVTLSLDDPQVAVLSGSTLDILRLGTVTITATQAGDGNHEAAEPVTVTIVVTDRSSDFAVRVHPAVSPNGDGINEFLMVEGIKDFPENRVTVISRNGTLLWEAGGYDNDRVVFRGVSTAQQQLPAGTYFYIVEVKVNGKWEHRKGYFAIRY</sequence>
<dbReference type="PROSITE" id="PS50268">
    <property type="entry name" value="CADHERIN_2"/>
    <property type="match status" value="1"/>
</dbReference>
<dbReference type="GO" id="GO:0005509">
    <property type="term" value="F:calcium ion binding"/>
    <property type="evidence" value="ECO:0007669"/>
    <property type="project" value="InterPro"/>
</dbReference>
<dbReference type="InterPro" id="IPR015919">
    <property type="entry name" value="Cadherin-like_sf"/>
</dbReference>
<evidence type="ECO:0000256" key="2">
    <source>
        <dbReference type="SAM" id="SignalP"/>
    </source>
</evidence>
<dbReference type="Pfam" id="PF05345">
    <property type="entry name" value="He_PIG"/>
    <property type="match status" value="2"/>
</dbReference>
<feature type="region of interest" description="Disordered" evidence="1">
    <location>
        <begin position="523"/>
        <end position="546"/>
    </location>
</feature>
<dbReference type="InterPro" id="IPR003961">
    <property type="entry name" value="FN3_dom"/>
</dbReference>
<gene>
    <name evidence="5" type="ORF">SAMN05444682_112179</name>
</gene>
<feature type="region of interest" description="Disordered" evidence="1">
    <location>
        <begin position="640"/>
        <end position="660"/>
    </location>
</feature>
<feature type="domain" description="Cadherin" evidence="3">
    <location>
        <begin position="964"/>
        <end position="1095"/>
    </location>
</feature>
<dbReference type="GO" id="GO:0007156">
    <property type="term" value="P:homophilic cell adhesion via plasma membrane adhesion molecules"/>
    <property type="evidence" value="ECO:0007669"/>
    <property type="project" value="InterPro"/>
</dbReference>
<dbReference type="InterPro" id="IPR041286">
    <property type="entry name" value="MBG_2"/>
</dbReference>
<evidence type="ECO:0000259" key="4">
    <source>
        <dbReference type="PROSITE" id="PS50853"/>
    </source>
</evidence>
<dbReference type="Pfam" id="PF14252">
    <property type="entry name" value="DUF4347"/>
    <property type="match status" value="1"/>
</dbReference>
<dbReference type="Pfam" id="PF13585">
    <property type="entry name" value="CHU_C"/>
    <property type="match status" value="1"/>
</dbReference>
<protein>
    <submittedName>
        <fullName evidence="5">Gliding motility-associated C-terminal domain-containing protein</fullName>
    </submittedName>
</protein>
<dbReference type="SUPFAM" id="SSF49265">
    <property type="entry name" value="Fibronectin type III"/>
    <property type="match status" value="1"/>
</dbReference>
<keyword evidence="2" id="KW-0732">Signal</keyword>
<dbReference type="GO" id="GO:0016020">
    <property type="term" value="C:membrane"/>
    <property type="evidence" value="ECO:0007669"/>
    <property type="project" value="InterPro"/>
</dbReference>
<dbReference type="Pfam" id="PF19077">
    <property type="entry name" value="Big_13"/>
    <property type="match status" value="7"/>
</dbReference>
<dbReference type="SMART" id="SM00736">
    <property type="entry name" value="CADG"/>
    <property type="match status" value="2"/>
</dbReference>
<dbReference type="InterPro" id="IPR036278">
    <property type="entry name" value="Sialidase_sf"/>
</dbReference>
<dbReference type="EMBL" id="FOQO01000012">
    <property type="protein sequence ID" value="SFJ70320.1"/>
    <property type="molecule type" value="Genomic_DNA"/>
</dbReference>
<feature type="compositionally biased region" description="Polar residues" evidence="1">
    <location>
        <begin position="715"/>
        <end position="726"/>
    </location>
</feature>
<feature type="compositionally biased region" description="Low complexity" evidence="1">
    <location>
        <begin position="744"/>
        <end position="762"/>
    </location>
</feature>
<dbReference type="InterPro" id="IPR006644">
    <property type="entry name" value="Cadg"/>
</dbReference>
<keyword evidence="6" id="KW-1185">Reference proteome</keyword>
<dbReference type="InterPro" id="IPR025592">
    <property type="entry name" value="DUF4347"/>
</dbReference>
<feature type="compositionally biased region" description="Low complexity" evidence="1">
    <location>
        <begin position="436"/>
        <end position="447"/>
    </location>
</feature>